<feature type="compositionally biased region" description="Low complexity" evidence="3">
    <location>
        <begin position="342"/>
        <end position="363"/>
    </location>
</feature>
<feature type="region of interest" description="Disordered" evidence="3">
    <location>
        <begin position="334"/>
        <end position="383"/>
    </location>
</feature>
<dbReference type="Proteomes" id="UP000016922">
    <property type="component" value="Unassembled WGS sequence"/>
</dbReference>
<feature type="compositionally biased region" description="Basic and acidic residues" evidence="3">
    <location>
        <begin position="485"/>
        <end position="504"/>
    </location>
</feature>
<dbReference type="STRING" id="1116229.S3CD93"/>
<evidence type="ECO:0000256" key="1">
    <source>
        <dbReference type="ARBA" id="ARBA00022443"/>
    </source>
</evidence>
<dbReference type="EMBL" id="KE145373">
    <property type="protein sequence ID" value="EPE24507.1"/>
    <property type="molecule type" value="Genomic_DNA"/>
</dbReference>
<dbReference type="CDD" id="cd00174">
    <property type="entry name" value="SH3"/>
    <property type="match status" value="1"/>
</dbReference>
<feature type="domain" description="SH3" evidence="4">
    <location>
        <begin position="824"/>
        <end position="889"/>
    </location>
</feature>
<feature type="compositionally biased region" description="Polar residues" evidence="3">
    <location>
        <begin position="744"/>
        <end position="755"/>
    </location>
</feature>
<evidence type="ECO:0000313" key="5">
    <source>
        <dbReference type="EMBL" id="EPE24507.1"/>
    </source>
</evidence>
<feature type="compositionally biased region" description="Polar residues" evidence="3">
    <location>
        <begin position="897"/>
        <end position="909"/>
    </location>
</feature>
<dbReference type="eggNOG" id="ENOG502SQTP">
    <property type="taxonomic scope" value="Eukaryota"/>
</dbReference>
<dbReference type="InterPro" id="IPR036028">
    <property type="entry name" value="SH3-like_dom_sf"/>
</dbReference>
<dbReference type="HOGENOM" id="CLU_296813_0_0_1"/>
<reference evidence="5 6" key="1">
    <citation type="journal article" date="2013" name="BMC Genomics">
        <title>Genomics-driven discovery of the pneumocandin biosynthetic gene cluster in the fungus Glarea lozoyensis.</title>
        <authorList>
            <person name="Chen L."/>
            <person name="Yue Q."/>
            <person name="Zhang X."/>
            <person name="Xiang M."/>
            <person name="Wang C."/>
            <person name="Li S."/>
            <person name="Che Y."/>
            <person name="Ortiz-Lopez F.J."/>
            <person name="Bills G.F."/>
            <person name="Liu X."/>
            <person name="An Z."/>
        </authorList>
    </citation>
    <scope>NUCLEOTIDE SEQUENCE [LARGE SCALE GENOMIC DNA]</scope>
    <source>
        <strain evidence="6">ATCC 20868 / MF5171</strain>
    </source>
</reference>
<feature type="region of interest" description="Disordered" evidence="3">
    <location>
        <begin position="396"/>
        <end position="453"/>
    </location>
</feature>
<keyword evidence="1 2" id="KW-0728">SH3 domain</keyword>
<organism evidence="5 6">
    <name type="scientific">Glarea lozoyensis (strain ATCC 20868 / MF5171)</name>
    <dbReference type="NCBI Taxonomy" id="1116229"/>
    <lineage>
        <taxon>Eukaryota</taxon>
        <taxon>Fungi</taxon>
        <taxon>Dikarya</taxon>
        <taxon>Ascomycota</taxon>
        <taxon>Pezizomycotina</taxon>
        <taxon>Leotiomycetes</taxon>
        <taxon>Helotiales</taxon>
        <taxon>Helotiaceae</taxon>
        <taxon>Glarea</taxon>
    </lineage>
</organism>
<evidence type="ECO:0000256" key="2">
    <source>
        <dbReference type="PROSITE-ProRule" id="PRU00192"/>
    </source>
</evidence>
<feature type="region of interest" description="Disordered" evidence="3">
    <location>
        <begin position="744"/>
        <end position="765"/>
    </location>
</feature>
<dbReference type="AlphaFoldDB" id="S3CD93"/>
<proteinExistence type="predicted"/>
<sequence length="960" mass="107284">MATHVVAPVKNILKSLEVGIKLAKRTARAADLASRDQALQIFESARSLQSSLERTSRAICDAYEQSAEVCGEPFARALLENRSIQAQFKELRLDLIDQLDRCQDFDEEPDSFEPNAFTSLDQEAQRCRDGCLGMFSELRDQYFHNLQYQQPGFNTVEDVHRQQNMKQETYGHSRGHFPFTPDDIAHSRAGAKSANYIGNSRVELESPVTPNLYIAPLMLKNTWAVSNSSYGVSPMHQIPPTQLSRTTFPIADAKPLPLIPREIEQSPTNSDDWFWEKTQQVQILPQDETKELSSFSPTSIYSKGSMFSPATPSTMYTLIESRLSDEHRISDAFSDDSIPGYSLTSSRAHSRLSRSSSSGYDSLATSQLSQVQSPESTQSPTTRSIQLDRFIHSQDNHASISHKSLPSSPPPNGWISDNIDRWATPTEPPPYKRQSYDPVASSVDFPRTGPFEDNDRKIEVISGRMPKAMPPLHEINTRENWPSSEHMKPPETPQDARRTSENIEHWGPPATRTRSLGLGAEIESGLEVVVDIDRDNEKMVVSQEEDMPAFVLPTSTASTKLMDCPITQDASFYRFGGFCDGAQLMIRGETGFKVVKRPSGHYSATVSARCVKCSYEVGWNDVEKDRLISRDGIYGNSGIRWRQKFISKCHIKTGSIEEPMYACIFCIEEHQTVEDHDATVFFSVSQLFRHLAKHPRPLPNVQGITTIYGKQSPDVVDFDIHFTMADPLFPKFSMSEITTQVTSRAMGQATGTHNPKPTGRNARDPDGQYSLHFAVGARIVGVTFPDRFAGQWCVGYHDGERGSFPTEKITLQMPAKEDVLMNARSSLTAIAKWDFKPKDAKDGGWLKFSKGDRLVCIGYTYVDQWCWSGQTSKGKWGLFPSSFVKDLKDMALMPDSRPTTARSSSSKSGFGTIMGMGRNKSKHERNGSVRSVSSTGSGNMMQPMPVVNTVRSQAEQWASL</sequence>
<name>S3CD93_GLAL2</name>
<keyword evidence="6" id="KW-1185">Reference proteome</keyword>
<dbReference type="GeneID" id="19467408"/>
<feature type="compositionally biased region" description="Polar residues" evidence="3">
    <location>
        <begin position="364"/>
        <end position="383"/>
    </location>
</feature>
<gene>
    <name evidence="5" type="ORF">GLAREA_08359</name>
</gene>
<feature type="compositionally biased region" description="Polar residues" evidence="3">
    <location>
        <begin position="396"/>
        <end position="406"/>
    </location>
</feature>
<protein>
    <submittedName>
        <fullName evidence="5">SH3-domain-containing protein</fullName>
    </submittedName>
</protein>
<dbReference type="SMART" id="SM00326">
    <property type="entry name" value="SH3"/>
    <property type="match status" value="1"/>
</dbReference>
<dbReference type="Pfam" id="PF14604">
    <property type="entry name" value="SH3_9"/>
    <property type="match status" value="1"/>
</dbReference>
<dbReference type="OrthoDB" id="5243589at2759"/>
<evidence type="ECO:0000313" key="6">
    <source>
        <dbReference type="Proteomes" id="UP000016922"/>
    </source>
</evidence>
<dbReference type="KEGG" id="glz:GLAREA_08359"/>
<feature type="region of interest" description="Disordered" evidence="3">
    <location>
        <begin position="894"/>
        <end position="943"/>
    </location>
</feature>
<evidence type="ECO:0000259" key="4">
    <source>
        <dbReference type="PROSITE" id="PS50002"/>
    </source>
</evidence>
<feature type="compositionally biased region" description="Low complexity" evidence="3">
    <location>
        <begin position="928"/>
        <end position="939"/>
    </location>
</feature>
<evidence type="ECO:0000256" key="3">
    <source>
        <dbReference type="SAM" id="MobiDB-lite"/>
    </source>
</evidence>
<dbReference type="InterPro" id="IPR001452">
    <property type="entry name" value="SH3_domain"/>
</dbReference>
<feature type="region of interest" description="Disordered" evidence="3">
    <location>
        <begin position="468"/>
        <end position="514"/>
    </location>
</feature>
<dbReference type="SUPFAM" id="SSF50044">
    <property type="entry name" value="SH3-domain"/>
    <property type="match status" value="1"/>
</dbReference>
<dbReference type="Gene3D" id="2.30.30.40">
    <property type="entry name" value="SH3 Domains"/>
    <property type="match status" value="1"/>
</dbReference>
<dbReference type="RefSeq" id="XP_008088595.1">
    <property type="nucleotide sequence ID" value="XM_008090404.1"/>
</dbReference>
<accession>S3CD93</accession>
<dbReference type="PROSITE" id="PS50002">
    <property type="entry name" value="SH3"/>
    <property type="match status" value="1"/>
</dbReference>